<organism evidence="2 3">
    <name type="scientific">Prunus armeniaca</name>
    <name type="common">Apricot</name>
    <name type="synonym">Armeniaca vulgaris</name>
    <dbReference type="NCBI Taxonomy" id="36596"/>
    <lineage>
        <taxon>Eukaryota</taxon>
        <taxon>Viridiplantae</taxon>
        <taxon>Streptophyta</taxon>
        <taxon>Embryophyta</taxon>
        <taxon>Tracheophyta</taxon>
        <taxon>Spermatophyta</taxon>
        <taxon>Magnoliopsida</taxon>
        <taxon>eudicotyledons</taxon>
        <taxon>Gunneridae</taxon>
        <taxon>Pentapetalae</taxon>
        <taxon>rosids</taxon>
        <taxon>fabids</taxon>
        <taxon>Rosales</taxon>
        <taxon>Rosaceae</taxon>
        <taxon>Amygdaloideae</taxon>
        <taxon>Amygdaleae</taxon>
        <taxon>Prunus</taxon>
    </lineage>
</organism>
<proteinExistence type="predicted"/>
<gene>
    <name evidence="2" type="ORF">CURHAP_LOCUS41056</name>
</gene>
<dbReference type="Proteomes" id="UP000507222">
    <property type="component" value="Unassembled WGS sequence"/>
</dbReference>
<protein>
    <submittedName>
        <fullName evidence="2">Uncharacterized protein</fullName>
    </submittedName>
</protein>
<dbReference type="EMBL" id="CAEKDK010000006">
    <property type="protein sequence ID" value="CAB4285281.1"/>
    <property type="molecule type" value="Genomic_DNA"/>
</dbReference>
<reference evidence="2 3" key="1">
    <citation type="submission" date="2020-05" db="EMBL/GenBank/DDBJ databases">
        <authorList>
            <person name="Campoy J."/>
            <person name="Schneeberger K."/>
            <person name="Spophaly S."/>
        </authorList>
    </citation>
    <scope>NUCLEOTIDE SEQUENCE [LARGE SCALE GENOMIC DNA]</scope>
    <source>
        <strain evidence="2">PruArmRojPasFocal</strain>
    </source>
</reference>
<name>A0A6J5VAQ0_PRUAR</name>
<accession>A0A6J5VAQ0</accession>
<dbReference type="AlphaFoldDB" id="A0A6J5VAQ0"/>
<sequence>MAPNAPVHPPKRKVIASLLDQNYYRNPHFAERENKKQPCYNNMKKNKKMNKNKNSNSNMNMNAKRSVEGGSHPCLGPNAIDDSFRNKIT</sequence>
<evidence type="ECO:0000256" key="1">
    <source>
        <dbReference type="SAM" id="MobiDB-lite"/>
    </source>
</evidence>
<feature type="region of interest" description="Disordered" evidence="1">
    <location>
        <begin position="40"/>
        <end position="89"/>
    </location>
</feature>
<evidence type="ECO:0000313" key="2">
    <source>
        <dbReference type="EMBL" id="CAB4285281.1"/>
    </source>
</evidence>
<feature type="compositionally biased region" description="Low complexity" evidence="1">
    <location>
        <begin position="52"/>
        <end position="62"/>
    </location>
</feature>
<evidence type="ECO:0000313" key="3">
    <source>
        <dbReference type="Proteomes" id="UP000507222"/>
    </source>
</evidence>